<evidence type="ECO:0000256" key="1">
    <source>
        <dbReference type="ARBA" id="ARBA00005395"/>
    </source>
</evidence>
<dbReference type="InterPro" id="IPR000182">
    <property type="entry name" value="GNAT_dom"/>
</dbReference>
<keyword evidence="8" id="KW-0687">Ribonucleoprotein</keyword>
<feature type="active site" description="Proton acceptor" evidence="5">
    <location>
        <position position="111"/>
    </location>
</feature>
<comment type="caution">
    <text evidence="8">The sequence shown here is derived from an EMBL/GenBank/DDBJ whole genome shotgun (WGS) entry which is preliminary data.</text>
</comment>
<protein>
    <recommendedName>
        <fullName evidence="5 6">[Ribosomal protein bS18]-alanine N-acetyltransferase</fullName>
        <ecNumber evidence="5 6">2.3.1.266</ecNumber>
    </recommendedName>
</protein>
<evidence type="ECO:0000259" key="7">
    <source>
        <dbReference type="PROSITE" id="PS51186"/>
    </source>
</evidence>
<evidence type="ECO:0000256" key="4">
    <source>
        <dbReference type="ARBA" id="ARBA00023315"/>
    </source>
</evidence>
<keyword evidence="8" id="KW-0689">Ribosomal protein</keyword>
<dbReference type="Pfam" id="PF00583">
    <property type="entry name" value="Acetyltransf_1"/>
    <property type="match status" value="1"/>
</dbReference>
<evidence type="ECO:0000256" key="6">
    <source>
        <dbReference type="RuleBase" id="RU363094"/>
    </source>
</evidence>
<comment type="function">
    <text evidence="5 6">Acetylates the N-terminal alanine of ribosomal protein bS18.</text>
</comment>
<gene>
    <name evidence="5 8" type="primary">rimI</name>
    <name evidence="8" type="ORF">V6256_07105</name>
</gene>
<dbReference type="PANTHER" id="PTHR43420:SF51">
    <property type="entry name" value="PEPTIDYL-LYSINE N-ACETYLTRANSFERASE YIAC"/>
    <property type="match status" value="1"/>
</dbReference>
<evidence type="ECO:0000313" key="8">
    <source>
        <dbReference type="EMBL" id="MEL0629372.1"/>
    </source>
</evidence>
<dbReference type="Proteomes" id="UP001369082">
    <property type="component" value="Unassembled WGS sequence"/>
</dbReference>
<keyword evidence="4 5" id="KW-0012">Acyltransferase</keyword>
<sequence>MTIYNNQSKIEIIAMAITDLPEVLAIESSAHSHPWSEKLFISNFGKRYINHVLMVEGKLAGYFVASYVAGEVTLLNIAISPDQQGLGLGFSLLDYLKTLSISLDQQEIWLEVRESNQAALKLYQKLGFVEVDIRHAYYPTDNGRENAIIMCCYL</sequence>
<dbReference type="EMBL" id="JBAKAZ010000020">
    <property type="protein sequence ID" value="MEL0629372.1"/>
    <property type="molecule type" value="Genomic_DNA"/>
</dbReference>
<feature type="binding site" evidence="5">
    <location>
        <begin position="77"/>
        <end position="79"/>
    </location>
    <ligand>
        <name>acetyl-CoA</name>
        <dbReference type="ChEBI" id="CHEBI:57288"/>
    </ligand>
</feature>
<dbReference type="GO" id="GO:0008999">
    <property type="term" value="F:protein-N-terminal-alanine acetyltransferase activity"/>
    <property type="evidence" value="ECO:0007669"/>
    <property type="project" value="UniProtKB-EC"/>
</dbReference>
<accession>A0ABU9GPZ0</accession>
<keyword evidence="9" id="KW-1185">Reference proteome</keyword>
<feature type="domain" description="N-acetyltransferase" evidence="7">
    <location>
        <begin position="10"/>
        <end position="154"/>
    </location>
</feature>
<evidence type="ECO:0000256" key="3">
    <source>
        <dbReference type="ARBA" id="ARBA00022679"/>
    </source>
</evidence>
<dbReference type="PANTHER" id="PTHR43420">
    <property type="entry name" value="ACETYLTRANSFERASE"/>
    <property type="match status" value="1"/>
</dbReference>
<comment type="similarity">
    <text evidence="1 5 6">Belongs to the acetyltransferase family. RimI subfamily.</text>
</comment>
<dbReference type="PROSITE" id="PS51186">
    <property type="entry name" value="GNAT"/>
    <property type="match status" value="1"/>
</dbReference>
<dbReference type="SUPFAM" id="SSF55729">
    <property type="entry name" value="Acyl-CoA N-acyltransferases (Nat)"/>
    <property type="match status" value="1"/>
</dbReference>
<dbReference type="InterPro" id="IPR016181">
    <property type="entry name" value="Acyl_CoA_acyltransferase"/>
</dbReference>
<feature type="binding site" evidence="5">
    <location>
        <position position="116"/>
    </location>
    <ligand>
        <name>acetyl-CoA</name>
        <dbReference type="ChEBI" id="CHEBI:57288"/>
    </ligand>
</feature>
<dbReference type="InterPro" id="IPR050680">
    <property type="entry name" value="YpeA/RimI_acetyltransf"/>
</dbReference>
<keyword evidence="3 5" id="KW-0808">Transferase</keyword>
<organism evidence="8 9">
    <name type="scientific">Psychromonas aquatilis</name>
    <dbReference type="NCBI Taxonomy" id="2005072"/>
    <lineage>
        <taxon>Bacteria</taxon>
        <taxon>Pseudomonadati</taxon>
        <taxon>Pseudomonadota</taxon>
        <taxon>Gammaproteobacteria</taxon>
        <taxon>Alteromonadales</taxon>
        <taxon>Psychromonadaceae</taxon>
        <taxon>Psychromonas</taxon>
    </lineage>
</organism>
<dbReference type="RefSeq" id="WP_341597381.1">
    <property type="nucleotide sequence ID" value="NZ_JBAKAZ010000020.1"/>
</dbReference>
<keyword evidence="2 5" id="KW-0963">Cytoplasm</keyword>
<dbReference type="InterPro" id="IPR043690">
    <property type="entry name" value="RimI"/>
</dbReference>
<dbReference type="EC" id="2.3.1.266" evidence="5 6"/>
<name>A0ABU9GPZ0_9GAMM</name>
<dbReference type="GO" id="GO:0005840">
    <property type="term" value="C:ribosome"/>
    <property type="evidence" value="ECO:0007669"/>
    <property type="project" value="UniProtKB-KW"/>
</dbReference>
<evidence type="ECO:0000256" key="5">
    <source>
        <dbReference type="HAMAP-Rule" id="MF_02210"/>
    </source>
</evidence>
<dbReference type="Gene3D" id="3.40.630.30">
    <property type="match status" value="1"/>
</dbReference>
<comment type="catalytic activity">
    <reaction evidence="5 6">
        <text>N-terminal L-alanyl-[ribosomal protein bS18] + acetyl-CoA = N-terminal N(alpha)-acetyl-L-alanyl-[ribosomal protein bS18] + CoA + H(+)</text>
        <dbReference type="Rhea" id="RHEA:43756"/>
        <dbReference type="Rhea" id="RHEA-COMP:10676"/>
        <dbReference type="Rhea" id="RHEA-COMP:10677"/>
        <dbReference type="ChEBI" id="CHEBI:15378"/>
        <dbReference type="ChEBI" id="CHEBI:57287"/>
        <dbReference type="ChEBI" id="CHEBI:57288"/>
        <dbReference type="ChEBI" id="CHEBI:64718"/>
        <dbReference type="ChEBI" id="CHEBI:83683"/>
        <dbReference type="EC" id="2.3.1.266"/>
    </reaction>
</comment>
<feature type="active site" description="Proton donor" evidence="5">
    <location>
        <position position="123"/>
    </location>
</feature>
<dbReference type="NCBIfam" id="TIGR01575">
    <property type="entry name" value="rimI"/>
    <property type="match status" value="1"/>
</dbReference>
<evidence type="ECO:0000256" key="2">
    <source>
        <dbReference type="ARBA" id="ARBA00022490"/>
    </source>
</evidence>
<dbReference type="CDD" id="cd04301">
    <property type="entry name" value="NAT_SF"/>
    <property type="match status" value="1"/>
</dbReference>
<reference evidence="8 9" key="1">
    <citation type="submission" date="2024-02" db="EMBL/GenBank/DDBJ databases">
        <title>Bacteria isolated from the canopy kelp, Nereocystis luetkeana.</title>
        <authorList>
            <person name="Pfister C.A."/>
            <person name="Younker I.T."/>
            <person name="Light S.H."/>
        </authorList>
    </citation>
    <scope>NUCLEOTIDE SEQUENCE [LARGE SCALE GENOMIC DNA]</scope>
    <source>
        <strain evidence="8 9">TI.1.05</strain>
    </source>
</reference>
<comment type="subcellular location">
    <subcellularLocation>
        <location evidence="5 6">Cytoplasm</location>
    </subcellularLocation>
</comment>
<evidence type="ECO:0000313" key="9">
    <source>
        <dbReference type="Proteomes" id="UP001369082"/>
    </source>
</evidence>
<dbReference type="InterPro" id="IPR006464">
    <property type="entry name" value="AcTrfase_RimI/Ard1"/>
</dbReference>
<comment type="caution">
    <text evidence="5">Lacks conserved residue(s) required for the propagation of feature annotation.</text>
</comment>
<proteinExistence type="inferred from homology"/>
<dbReference type="HAMAP" id="MF_02210">
    <property type="entry name" value="RimI"/>
    <property type="match status" value="1"/>
</dbReference>